<accession>A0A7R6R9U1</accession>
<reference evidence="2" key="1">
    <citation type="submission" date="2020-01" db="EMBL/GenBank/DDBJ databases">
        <title>Phosphoaccumulans saitamaens gen. nov., sp. nov., a polyphosphate accumulating bacterium isolated from surface river water.</title>
        <authorList>
            <person name="Watanabe K."/>
            <person name="Suda W."/>
        </authorList>
    </citation>
    <scope>NUCLEOTIDE SEQUENCE [LARGE SCALE GENOMIC DNA]</scope>
    <source>
        <strain evidence="2">ICHIAU1</strain>
    </source>
</reference>
<dbReference type="EMBL" id="AP022345">
    <property type="protein sequence ID" value="BBU68683.1"/>
    <property type="molecule type" value="Genomic_DNA"/>
</dbReference>
<evidence type="ECO:0000313" key="1">
    <source>
        <dbReference type="EMBL" id="BBU68683.1"/>
    </source>
</evidence>
<organism evidence="1 2">
    <name type="scientific">Fluviibacter phosphoraccumulans</name>
    <dbReference type="NCBI Taxonomy" id="1751046"/>
    <lineage>
        <taxon>Bacteria</taxon>
        <taxon>Pseudomonadati</taxon>
        <taxon>Pseudomonadota</taxon>
        <taxon>Betaproteobacteria</taxon>
        <taxon>Rhodocyclales</taxon>
        <taxon>Fluviibacteraceae</taxon>
        <taxon>Fluviibacter</taxon>
    </lineage>
</organism>
<gene>
    <name evidence="1" type="ORF">ICHIAU1_09660</name>
</gene>
<proteinExistence type="predicted"/>
<dbReference type="AlphaFoldDB" id="A0A7R6R9U1"/>
<protein>
    <submittedName>
        <fullName evidence="1">Uncharacterized protein</fullName>
    </submittedName>
</protein>
<keyword evidence="2" id="KW-1185">Reference proteome</keyword>
<name>A0A7R6R9U1_9RHOO</name>
<dbReference type="Proteomes" id="UP000463961">
    <property type="component" value="Chromosome"/>
</dbReference>
<evidence type="ECO:0000313" key="2">
    <source>
        <dbReference type="Proteomes" id="UP000463961"/>
    </source>
</evidence>
<sequence length="91" mass="10467">MGLEVRSARRAMELEQFLAPNVMGMVRFVRLSTNRFLKMFGSSLRGSTKQIMFRSKFGKIDRVPVLMEKLPAVTVMDREIQDVTVVMEAVR</sequence>